<dbReference type="SUPFAM" id="SSF53756">
    <property type="entry name" value="UDP-Glycosyltransferase/glycogen phosphorylase"/>
    <property type="match status" value="1"/>
</dbReference>
<dbReference type="Pfam" id="PF04007">
    <property type="entry name" value="DUF354"/>
    <property type="match status" value="1"/>
</dbReference>
<evidence type="ECO:0000313" key="1">
    <source>
        <dbReference type="EMBL" id="AGF78949.1"/>
    </source>
</evidence>
<dbReference type="PIRSF" id="PIRSF005357">
    <property type="entry name" value="UCP005357"/>
    <property type="match status" value="1"/>
</dbReference>
<protein>
    <recommendedName>
        <fullName evidence="3">DUF354 domain-containing protein</fullName>
    </recommendedName>
</protein>
<dbReference type="OrthoDB" id="7058268at2"/>
<dbReference type="AlphaFoldDB" id="M1NH61"/>
<dbReference type="RefSeq" id="WP_015404637.1">
    <property type="nucleotide sequence ID" value="NC_020304.1"/>
</dbReference>
<dbReference type="PANTHER" id="PTHR39662">
    <property type="entry name" value="DUF354 DOMAIN-CONTAINING PROTEIN-RELATED"/>
    <property type="match status" value="1"/>
</dbReference>
<sequence>MNILVDLYHPAHLHLFRNAMKKLEEQGHTVIWVTRDKDITVQLLNEYKLPYKILTKAKKGLWNMFWELVVHDCKVWYEAVRNDVDLMVGTSVSITHAALFCKAKSWVFEEDDAKQAKLMTYLSYPFASKIITPDFLAHEKHGKKHVTYPSYHELAYLHPNNFQSNPEILEELGLKEGDKYFIMRFVSLNASHDFGVKGLSLEAKKTLLNKLLQHGKVFITSEAELDKEFEPYRLRMPPHKIHDLLAYSTLCIGDSQTMAIEAAVLGVPALRCNSFVGELSLLKELDDIYGLTFGYRPEHGEELLAKIDELLAEDDLKGLWQKKLQRFFSDKIDMTEWLLKYIDSEMKK</sequence>
<evidence type="ECO:0000313" key="2">
    <source>
        <dbReference type="Proteomes" id="UP000011721"/>
    </source>
</evidence>
<dbReference type="PATRIC" id="fig|1167006.5.peg.2619"/>
<accession>M1NH61</accession>
<dbReference type="HOGENOM" id="CLU_064233_0_0_7"/>
<dbReference type="Proteomes" id="UP000011721">
    <property type="component" value="Chromosome"/>
</dbReference>
<evidence type="ECO:0008006" key="3">
    <source>
        <dbReference type="Google" id="ProtNLM"/>
    </source>
</evidence>
<reference evidence="2" key="1">
    <citation type="journal article" date="2013" name="Stand. Genomic Sci.">
        <title>Complete genome sequence of Desulfocapsa sulfexigens, a marine deltaproteobacterium specialized in disproportionating inorganic sulfur compounds.</title>
        <authorList>
            <person name="Finster K.W."/>
            <person name="Kjeldsen K.U."/>
            <person name="Kube M."/>
            <person name="Reinhardt R."/>
            <person name="Mussmann M."/>
            <person name="Amann R."/>
            <person name="Schreiber L."/>
        </authorList>
    </citation>
    <scope>NUCLEOTIDE SEQUENCE [LARGE SCALE GENOMIC DNA]</scope>
    <source>
        <strain evidence="2">DSM 10523 / SB164P1</strain>
    </source>
</reference>
<name>M1NH61_DESSD</name>
<proteinExistence type="predicted"/>
<dbReference type="STRING" id="1167006.UWK_02410"/>
<dbReference type="KEGG" id="dsf:UWK_02410"/>
<dbReference type="PANTHER" id="PTHR39662:SF1">
    <property type="entry name" value="DUF354 DOMAIN-CONTAINING PROTEIN"/>
    <property type="match status" value="1"/>
</dbReference>
<keyword evidence="2" id="KW-1185">Reference proteome</keyword>
<dbReference type="InterPro" id="IPR007152">
    <property type="entry name" value="DUF354"/>
</dbReference>
<dbReference type="eggNOG" id="COG1817">
    <property type="taxonomic scope" value="Bacteria"/>
</dbReference>
<gene>
    <name evidence="1" type="ordered locus">UWK_02410</name>
</gene>
<organism evidence="1 2">
    <name type="scientific">Desulfocapsa sulfexigens (strain DSM 10523 / SB164P1)</name>
    <dbReference type="NCBI Taxonomy" id="1167006"/>
    <lineage>
        <taxon>Bacteria</taxon>
        <taxon>Pseudomonadati</taxon>
        <taxon>Thermodesulfobacteriota</taxon>
        <taxon>Desulfobulbia</taxon>
        <taxon>Desulfobulbales</taxon>
        <taxon>Desulfocapsaceae</taxon>
        <taxon>Desulfocapsa</taxon>
    </lineage>
</organism>
<dbReference type="EMBL" id="CP003985">
    <property type="protein sequence ID" value="AGF78949.1"/>
    <property type="molecule type" value="Genomic_DNA"/>
</dbReference>